<accession>A0ABW1SBM9</accession>
<dbReference type="Proteomes" id="UP001596303">
    <property type="component" value="Unassembled WGS sequence"/>
</dbReference>
<gene>
    <name evidence="4" type="ORF">ACFQDM_12775</name>
</gene>
<dbReference type="RefSeq" id="WP_377379626.1">
    <property type="nucleotide sequence ID" value="NZ_JBHSSW010000017.1"/>
</dbReference>
<dbReference type="Gene3D" id="3.40.50.2300">
    <property type="match status" value="1"/>
</dbReference>
<evidence type="ECO:0000256" key="2">
    <source>
        <dbReference type="PROSITE-ProRule" id="PRU00169"/>
    </source>
</evidence>
<reference evidence="5" key="1">
    <citation type="journal article" date="2019" name="Int. J. Syst. Evol. Microbiol.">
        <title>The Global Catalogue of Microorganisms (GCM) 10K type strain sequencing project: providing services to taxonomists for standard genome sequencing and annotation.</title>
        <authorList>
            <consortium name="The Broad Institute Genomics Platform"/>
            <consortium name="The Broad Institute Genome Sequencing Center for Infectious Disease"/>
            <person name="Wu L."/>
            <person name="Ma J."/>
        </authorList>
    </citation>
    <scope>NUCLEOTIDE SEQUENCE [LARGE SCALE GENOMIC DNA]</scope>
    <source>
        <strain evidence="5">CGMCC-1.15741</strain>
    </source>
</reference>
<dbReference type="PROSITE" id="PS50110">
    <property type="entry name" value="RESPONSE_REGULATORY"/>
    <property type="match status" value="1"/>
</dbReference>
<evidence type="ECO:0000259" key="3">
    <source>
        <dbReference type="PROSITE" id="PS50110"/>
    </source>
</evidence>
<name>A0ABW1SBM9_9PROT</name>
<dbReference type="InterPro" id="IPR050595">
    <property type="entry name" value="Bact_response_regulator"/>
</dbReference>
<comment type="caution">
    <text evidence="4">The sequence shown here is derived from an EMBL/GenBank/DDBJ whole genome shotgun (WGS) entry which is preliminary data.</text>
</comment>
<keyword evidence="5" id="KW-1185">Reference proteome</keyword>
<dbReference type="SUPFAM" id="SSF52172">
    <property type="entry name" value="CheY-like"/>
    <property type="match status" value="1"/>
</dbReference>
<dbReference type="Pfam" id="PF00072">
    <property type="entry name" value="Response_reg"/>
    <property type="match status" value="1"/>
</dbReference>
<comment type="caution">
    <text evidence="2">Lacks conserved residue(s) required for the propagation of feature annotation.</text>
</comment>
<proteinExistence type="predicted"/>
<sequence length="299" mass="33361">MSSSIKTVKTKFNPAEISVVLGEPNNYARAMITEVLRNLGYQKIYSAANAAEVVDAICVWHPRVIILENLLPDMSGTELVSRLRRDANIPDRSVPVIMVTGDPRLETVKEARMAGVDEFAAKPVSHQVIKERMDEVLLRPRPFIEAKKYVGPCRRRKRTLEYRGSLKRISDPLHTTDDKVDVELNMRMLERCAEQIHSLARAIDPKNRTEVRTLFNTAAEANEIAKRLRDDALELATHCVTRYIAGVGASGDLQAAVISAHMDALRLLMGGKKGASDSDRLQIAKGLKTIVQQKLREAV</sequence>
<protein>
    <submittedName>
        <fullName evidence="4">Response regulator</fullName>
    </submittedName>
</protein>
<feature type="domain" description="Response regulatory" evidence="3">
    <location>
        <begin position="18"/>
        <end position="137"/>
    </location>
</feature>
<keyword evidence="1" id="KW-0597">Phosphoprotein</keyword>
<dbReference type="PANTHER" id="PTHR44591:SF3">
    <property type="entry name" value="RESPONSE REGULATORY DOMAIN-CONTAINING PROTEIN"/>
    <property type="match status" value="1"/>
</dbReference>
<dbReference type="InterPro" id="IPR011006">
    <property type="entry name" value="CheY-like_superfamily"/>
</dbReference>
<evidence type="ECO:0000256" key="1">
    <source>
        <dbReference type="ARBA" id="ARBA00022553"/>
    </source>
</evidence>
<dbReference type="SMART" id="SM00448">
    <property type="entry name" value="REC"/>
    <property type="match status" value="1"/>
</dbReference>
<dbReference type="InterPro" id="IPR001789">
    <property type="entry name" value="Sig_transdc_resp-reg_receiver"/>
</dbReference>
<evidence type="ECO:0000313" key="4">
    <source>
        <dbReference type="EMBL" id="MFC6198960.1"/>
    </source>
</evidence>
<organism evidence="4 5">
    <name type="scientific">Ponticaulis profundi</name>
    <dbReference type="NCBI Taxonomy" id="2665222"/>
    <lineage>
        <taxon>Bacteria</taxon>
        <taxon>Pseudomonadati</taxon>
        <taxon>Pseudomonadota</taxon>
        <taxon>Alphaproteobacteria</taxon>
        <taxon>Hyphomonadales</taxon>
        <taxon>Hyphomonadaceae</taxon>
        <taxon>Ponticaulis</taxon>
    </lineage>
</organism>
<dbReference type="EMBL" id="JBHSSW010000017">
    <property type="protein sequence ID" value="MFC6198960.1"/>
    <property type="molecule type" value="Genomic_DNA"/>
</dbReference>
<evidence type="ECO:0000313" key="5">
    <source>
        <dbReference type="Proteomes" id="UP001596303"/>
    </source>
</evidence>
<dbReference type="PANTHER" id="PTHR44591">
    <property type="entry name" value="STRESS RESPONSE REGULATOR PROTEIN 1"/>
    <property type="match status" value="1"/>
</dbReference>